<gene>
    <name evidence="2" type="ORF">Ga0080574_TMP3672</name>
</gene>
<keyword evidence="3" id="KW-1185">Reference proteome</keyword>
<feature type="domain" description="PRC-barrel" evidence="1">
    <location>
        <begin position="138"/>
        <end position="191"/>
    </location>
</feature>
<dbReference type="SUPFAM" id="SSF50346">
    <property type="entry name" value="PRC-barrel domain"/>
    <property type="match status" value="1"/>
</dbReference>
<dbReference type="OrthoDB" id="7865530at2"/>
<organism evidence="2 3">
    <name type="scientific">Salipiger abyssi</name>
    <dbReference type="NCBI Taxonomy" id="1250539"/>
    <lineage>
        <taxon>Bacteria</taxon>
        <taxon>Pseudomonadati</taxon>
        <taxon>Pseudomonadota</taxon>
        <taxon>Alphaproteobacteria</taxon>
        <taxon>Rhodobacterales</taxon>
        <taxon>Roseobacteraceae</taxon>
        <taxon>Salipiger</taxon>
    </lineage>
</organism>
<dbReference type="InterPro" id="IPR027275">
    <property type="entry name" value="PRC-brl_dom"/>
</dbReference>
<name>A0A1P8UXE0_9RHOB</name>
<evidence type="ECO:0000259" key="1">
    <source>
        <dbReference type="Pfam" id="PF05239"/>
    </source>
</evidence>
<proteinExistence type="predicted"/>
<evidence type="ECO:0000313" key="2">
    <source>
        <dbReference type="EMBL" id="APZ54006.1"/>
    </source>
</evidence>
<sequence>MLYSLAEMLSWRARTGGKEAMVTDMLFDLRSRHLTYLSLAVDGPPGGQALAAASRMGPPDMEARALPLEISEEELARAPHWDGGDTAQLDALMLAMPPLVVGPFGATHAPLAMASYAAGQAEPQDDDPRATEALDRYERLTRWLGGPVFARDGEVGSLSDLLFDFEANRINYLIVDNGKFFGHQQRALPFTALAHRAPGAKGGHLVLDLSQAEVEAAPEAQTVISDA</sequence>
<evidence type="ECO:0000313" key="3">
    <source>
        <dbReference type="Proteomes" id="UP000187059"/>
    </source>
</evidence>
<dbReference type="InterPro" id="IPR011033">
    <property type="entry name" value="PRC_barrel-like_sf"/>
</dbReference>
<protein>
    <recommendedName>
        <fullName evidence="1">PRC-barrel domain-containing protein</fullName>
    </recommendedName>
</protein>
<accession>A0A1P8UXE0</accession>
<dbReference type="Pfam" id="PF05239">
    <property type="entry name" value="PRC"/>
    <property type="match status" value="1"/>
</dbReference>
<dbReference type="Proteomes" id="UP000187059">
    <property type="component" value="Chromosome"/>
</dbReference>
<dbReference type="RefSeq" id="WP_076703122.1">
    <property type="nucleotide sequence ID" value="NZ_CP015093.1"/>
</dbReference>
<dbReference type="AlphaFoldDB" id="A0A1P8UXE0"/>
<dbReference type="EMBL" id="CP015093">
    <property type="protein sequence ID" value="APZ54006.1"/>
    <property type="molecule type" value="Genomic_DNA"/>
</dbReference>
<dbReference type="KEGG" id="paby:Ga0080574_TMP3672"/>
<reference evidence="2 3" key="1">
    <citation type="submission" date="2016-04" db="EMBL/GenBank/DDBJ databases">
        <title>Deep-sea bacteria in the southern Pacific.</title>
        <authorList>
            <person name="Tang K."/>
        </authorList>
    </citation>
    <scope>NUCLEOTIDE SEQUENCE [LARGE SCALE GENOMIC DNA]</scope>
    <source>
        <strain evidence="2 3">JLT2014</strain>
    </source>
</reference>
<dbReference type="Gene3D" id="2.30.30.240">
    <property type="entry name" value="PRC-barrel domain"/>
    <property type="match status" value="1"/>
</dbReference>